<gene>
    <name evidence="2" type="ORF">RUN1985_v1_640042</name>
</gene>
<protein>
    <submittedName>
        <fullName evidence="2">Uncharacterized protein</fullName>
    </submittedName>
</protein>
<dbReference type="EMBL" id="LN899824">
    <property type="protein sequence ID" value="CUV30467.1"/>
    <property type="molecule type" value="Genomic_DNA"/>
</dbReference>
<feature type="compositionally biased region" description="Gly residues" evidence="1">
    <location>
        <begin position="120"/>
        <end position="142"/>
    </location>
</feature>
<organism evidence="2">
    <name type="scientific">Ralstonia solanacearum</name>
    <name type="common">Pseudomonas solanacearum</name>
    <dbReference type="NCBI Taxonomy" id="305"/>
    <lineage>
        <taxon>Bacteria</taxon>
        <taxon>Pseudomonadati</taxon>
        <taxon>Pseudomonadota</taxon>
        <taxon>Betaproteobacteria</taxon>
        <taxon>Burkholderiales</taxon>
        <taxon>Burkholderiaceae</taxon>
        <taxon>Ralstonia</taxon>
        <taxon>Ralstonia solanacearum species complex</taxon>
    </lineage>
</organism>
<feature type="compositionally biased region" description="Basic and acidic residues" evidence="1">
    <location>
        <begin position="84"/>
        <end position="93"/>
    </location>
</feature>
<feature type="region of interest" description="Disordered" evidence="1">
    <location>
        <begin position="295"/>
        <end position="334"/>
    </location>
</feature>
<reference evidence="2" key="1">
    <citation type="submission" date="2015-10" db="EMBL/GenBank/DDBJ databases">
        <authorList>
            <person name="Gilbert D.G."/>
        </authorList>
    </citation>
    <scope>NUCLEOTIDE SEQUENCE</scope>
    <source>
        <strain evidence="2">Phyl III-seqv23</strain>
    </source>
</reference>
<evidence type="ECO:0000256" key="1">
    <source>
        <dbReference type="SAM" id="MobiDB-lite"/>
    </source>
</evidence>
<sequence length="334" mass="37220">MRLITTTTREQIHAGASSSRLAAPEGLCQRRVRARTHDFRGRHDRLGRARRVPHRRPGRPGAPSAAEHRRGPRRGRRRARAHRAHDLVRDRQAGLHRGLCGDRPGLPRADRQLQHRHDGGGSVGAGGGPCQGGDRGDGGGAGLRRNGGKKQAERNGSRQAWQQAAPCRRRPRSSTDSHGDEREQARFDGVRIHAGSIGRCNVLMGSFRRRICGNADLKHPTPQFRWSEILNGPCIEASQEGDRCIGRWPVARRWMLPVGTDIRGSRHGGQESTGRTLRYRGVAVEGVKIDHPGLRRGITRGLRDDRAEQRNRTRHRSYEGRRQARSELAQGRPG</sequence>
<feature type="compositionally biased region" description="Basic and acidic residues" evidence="1">
    <location>
        <begin position="173"/>
        <end position="187"/>
    </location>
</feature>
<name>A0A0S4V720_RALSL</name>
<feature type="region of interest" description="Disordered" evidence="1">
    <location>
        <begin position="37"/>
        <end position="187"/>
    </location>
</feature>
<dbReference type="AlphaFoldDB" id="A0A0S4V720"/>
<feature type="compositionally biased region" description="Basic and acidic residues" evidence="1">
    <location>
        <begin position="301"/>
        <end position="325"/>
    </location>
</feature>
<evidence type="ECO:0000313" key="2">
    <source>
        <dbReference type="EMBL" id="CUV30467.1"/>
    </source>
</evidence>
<feature type="compositionally biased region" description="Basic residues" evidence="1">
    <location>
        <begin position="70"/>
        <end position="83"/>
    </location>
</feature>
<feature type="compositionally biased region" description="Basic residues" evidence="1">
    <location>
        <begin position="48"/>
        <end position="58"/>
    </location>
</feature>
<feature type="compositionally biased region" description="Basic and acidic residues" evidence="1">
    <location>
        <begin position="37"/>
        <end position="47"/>
    </location>
</feature>
<accession>A0A0S4V720</accession>
<feature type="compositionally biased region" description="Basic and acidic residues" evidence="1">
    <location>
        <begin position="108"/>
        <end position="119"/>
    </location>
</feature>
<proteinExistence type="predicted"/>